<reference evidence="1" key="1">
    <citation type="submission" date="2021-06" db="EMBL/GenBank/DDBJ databases">
        <authorList>
            <person name="Kallberg Y."/>
            <person name="Tangrot J."/>
            <person name="Rosling A."/>
        </authorList>
    </citation>
    <scope>NUCLEOTIDE SEQUENCE</scope>
    <source>
        <strain evidence="1">28 12/20/2015</strain>
    </source>
</reference>
<sequence length="61" mass="6858">FTGTEDKHTLSGDTVSESFMQSSIKTINTIAGDWCEYTIKSAPKLLLYRPDEVIQDLFDSI</sequence>
<gene>
    <name evidence="1" type="ORF">SPELUC_LOCUS13085</name>
</gene>
<accession>A0ACA9Q0D6</accession>
<feature type="non-terminal residue" evidence="1">
    <location>
        <position position="61"/>
    </location>
</feature>
<feature type="non-terminal residue" evidence="1">
    <location>
        <position position="1"/>
    </location>
</feature>
<organism evidence="1 2">
    <name type="scientific">Cetraspora pellucida</name>
    <dbReference type="NCBI Taxonomy" id="1433469"/>
    <lineage>
        <taxon>Eukaryota</taxon>
        <taxon>Fungi</taxon>
        <taxon>Fungi incertae sedis</taxon>
        <taxon>Mucoromycota</taxon>
        <taxon>Glomeromycotina</taxon>
        <taxon>Glomeromycetes</taxon>
        <taxon>Diversisporales</taxon>
        <taxon>Gigasporaceae</taxon>
        <taxon>Cetraspora</taxon>
    </lineage>
</organism>
<dbReference type="EMBL" id="CAJVPW010033265">
    <property type="protein sequence ID" value="CAG8730637.1"/>
    <property type="molecule type" value="Genomic_DNA"/>
</dbReference>
<comment type="caution">
    <text evidence="1">The sequence shown here is derived from an EMBL/GenBank/DDBJ whole genome shotgun (WGS) entry which is preliminary data.</text>
</comment>
<keyword evidence="2" id="KW-1185">Reference proteome</keyword>
<name>A0ACA9Q0D6_9GLOM</name>
<evidence type="ECO:0000313" key="2">
    <source>
        <dbReference type="Proteomes" id="UP000789366"/>
    </source>
</evidence>
<evidence type="ECO:0000313" key="1">
    <source>
        <dbReference type="EMBL" id="CAG8730637.1"/>
    </source>
</evidence>
<dbReference type="Proteomes" id="UP000789366">
    <property type="component" value="Unassembled WGS sequence"/>
</dbReference>
<protein>
    <submittedName>
        <fullName evidence="1">17757_t:CDS:1</fullName>
    </submittedName>
</protein>
<proteinExistence type="predicted"/>